<evidence type="ECO:0008006" key="4">
    <source>
        <dbReference type="Google" id="ProtNLM"/>
    </source>
</evidence>
<proteinExistence type="predicted"/>
<reference evidence="2 3" key="1">
    <citation type="journal article" date="2005" name="Genome Res.">
        <title>Comparative and functional genomic analyses of the pathogenicity of phytopathogen Xanthomonas campestris pv. campestris.</title>
        <authorList>
            <person name="Qian W."/>
            <person name="Jia Y."/>
            <person name="Ren S.X."/>
            <person name="He Y.Q."/>
            <person name="Feng J.X."/>
            <person name="Lu L.F."/>
            <person name="Sun Q."/>
            <person name="Ying G."/>
            <person name="Tang D.J."/>
            <person name="Tang H."/>
            <person name="Wu W."/>
            <person name="Hao P."/>
            <person name="Wang L."/>
            <person name="Jiang B.L."/>
            <person name="Zeng S."/>
            <person name="Gu W.Y."/>
            <person name="Lu G."/>
            <person name="Rong L."/>
            <person name="Tian Y."/>
            <person name="Yao Z."/>
            <person name="Fu G."/>
            <person name="Chen B."/>
            <person name="Fang R."/>
            <person name="Qiang B."/>
            <person name="Chen Z."/>
            <person name="Zhao G.P."/>
            <person name="Tang J.L."/>
            <person name="He C."/>
        </authorList>
    </citation>
    <scope>NUCLEOTIDE SEQUENCE [LARGE SCALE GENOMIC DNA]</scope>
    <source>
        <strain evidence="2 3">8004</strain>
    </source>
</reference>
<keyword evidence="1" id="KW-0812">Transmembrane</keyword>
<protein>
    <recommendedName>
        <fullName evidence="4">Glycosyltransferase RgtA/B/C/D-like domain-containing protein</fullName>
    </recommendedName>
</protein>
<accession>A0A0H2X7X0</accession>
<feature type="transmembrane region" description="Helical" evidence="1">
    <location>
        <begin position="216"/>
        <end position="236"/>
    </location>
</feature>
<feature type="transmembrane region" description="Helical" evidence="1">
    <location>
        <begin position="385"/>
        <end position="409"/>
    </location>
</feature>
<dbReference type="RefSeq" id="WP_011037663.1">
    <property type="nucleotide sequence ID" value="NC_007086.1"/>
</dbReference>
<feature type="transmembrane region" description="Helical" evidence="1">
    <location>
        <begin position="192"/>
        <end position="209"/>
    </location>
</feature>
<dbReference type="HOGENOM" id="CLU_569689_0_0_6"/>
<keyword evidence="1" id="KW-0472">Membrane</keyword>
<feature type="transmembrane region" description="Helical" evidence="1">
    <location>
        <begin position="352"/>
        <end position="373"/>
    </location>
</feature>
<dbReference type="KEGG" id="xcb:XC_1585"/>
<dbReference type="EMBL" id="CP000050">
    <property type="protein sequence ID" value="AAY48651.1"/>
    <property type="molecule type" value="Genomic_DNA"/>
</dbReference>
<feature type="transmembrane region" description="Helical" evidence="1">
    <location>
        <begin position="130"/>
        <end position="148"/>
    </location>
</feature>
<organism evidence="2 3">
    <name type="scientific">Xanthomonas campestris pv. campestris (strain 8004)</name>
    <dbReference type="NCBI Taxonomy" id="314565"/>
    <lineage>
        <taxon>Bacteria</taxon>
        <taxon>Pseudomonadati</taxon>
        <taxon>Pseudomonadota</taxon>
        <taxon>Gammaproteobacteria</taxon>
        <taxon>Lysobacterales</taxon>
        <taxon>Lysobacteraceae</taxon>
        <taxon>Xanthomonas</taxon>
    </lineage>
</organism>
<feature type="transmembrane region" description="Helical" evidence="1">
    <location>
        <begin position="429"/>
        <end position="448"/>
    </location>
</feature>
<gene>
    <name evidence="2" type="ordered locus">XC_1585</name>
</gene>
<name>A0A0H2X7X0_XANC8</name>
<dbReference type="Proteomes" id="UP000000420">
    <property type="component" value="Chromosome"/>
</dbReference>
<dbReference type="AlphaFoldDB" id="A0A0H2X7X0"/>
<evidence type="ECO:0000313" key="2">
    <source>
        <dbReference type="EMBL" id="AAY48651.1"/>
    </source>
</evidence>
<keyword evidence="1" id="KW-1133">Transmembrane helix</keyword>
<sequence>MANNAMDRGKSMTTRFIMRHQAELIALFIASSAFFAIQLAIDAKAFTGDAGAYWALSSAITEGTFPKTIRGYSYPLLLTPFRFAFDHSEQAGLLLLKLGQSIGYGYLFSILLPNLYQVIFDAKPSAFTRLIPALLMAFAFPGLISYPLSDAPSFGIMALALYACIKAIKSQSFSLLIVAGLLAYLAYNTRTIYLFSFFTLMVIAAIFFSKSLKQRFFASTCFLLGALVGAAPQMAINYSHHSTRTPLVVTDVRGASLFARQLAWGMIVDKYETHIDPQTKKAIPVFYANNNGALILQQNGGFENNQSVVKIAGLMTQHPITFINIYLRHIALALDVRDGEVYTRNPTSEKNIQSLILLSIVLFGLTQLGRAIFFQASSEPVNRRLLYTLVLLAPCIAIIPGAIETRFFLPIHCLSYCALAFGGIKKEAIAMQLACTAILTAAIFTFAAKSADSPIHSRPESYIPTPSNI</sequence>
<evidence type="ECO:0000256" key="1">
    <source>
        <dbReference type="SAM" id="Phobius"/>
    </source>
</evidence>
<evidence type="ECO:0000313" key="3">
    <source>
        <dbReference type="Proteomes" id="UP000000420"/>
    </source>
</evidence>